<evidence type="ECO:0000313" key="1">
    <source>
        <dbReference type="EMBL" id="BBK06506.1"/>
    </source>
</evidence>
<gene>
    <name evidence="1" type="ORF">NU60_24540</name>
</gene>
<protein>
    <submittedName>
        <fullName evidence="1">Uncharacterized protein</fullName>
    </submittedName>
</protein>
<dbReference type="EMBL" id="AP019685">
    <property type="protein sequence ID" value="BBK06506.1"/>
    <property type="molecule type" value="Genomic_DNA"/>
</dbReference>
<name>A0A4P2X200_ACIBA</name>
<accession>A0A4P2X200</accession>
<sequence length="70" mass="8040">MGSFFTFPIYIPTCKFKVGVIYSLFQSTIFIPLVEYSSQRVNSLFKVDDINLIMNHASVSNLINVNIKYI</sequence>
<reference evidence="1" key="1">
    <citation type="submission" date="2019-05" db="EMBL/GenBank/DDBJ databases">
        <title>Complete genome sequence of multidrug resistant Acinetonacter baumannii.</title>
        <authorList>
            <person name="Wachino J."/>
        </authorList>
    </citation>
    <scope>NUCLEOTIDE SEQUENCE</scope>
    <source>
        <strain evidence="1">NU-60</strain>
    </source>
</reference>
<dbReference type="AlphaFoldDB" id="A0A4P2X200"/>
<organism evidence="1">
    <name type="scientific">Acinetobacter baumannii</name>
    <dbReference type="NCBI Taxonomy" id="470"/>
    <lineage>
        <taxon>Bacteria</taxon>
        <taxon>Pseudomonadati</taxon>
        <taxon>Pseudomonadota</taxon>
        <taxon>Gammaproteobacteria</taxon>
        <taxon>Moraxellales</taxon>
        <taxon>Moraxellaceae</taxon>
        <taxon>Acinetobacter</taxon>
        <taxon>Acinetobacter calcoaceticus/baumannii complex</taxon>
    </lineage>
</organism>
<proteinExistence type="predicted"/>